<evidence type="ECO:0000313" key="3">
    <source>
        <dbReference type="Proteomes" id="UP000001137"/>
    </source>
</evidence>
<dbReference type="OrthoDB" id="197151at2157"/>
<dbReference type="SMART" id="SM00849">
    <property type="entry name" value="Lactamase_B"/>
    <property type="match status" value="1"/>
</dbReference>
<reference evidence="2 3" key="1">
    <citation type="submission" date="2007-10" db="EMBL/GenBank/DDBJ databases">
        <title>Complete sequence of Caldivirga maquilingensis IC-167.</title>
        <authorList>
            <consortium name="US DOE Joint Genome Institute"/>
            <person name="Copeland A."/>
            <person name="Lucas S."/>
            <person name="Lapidus A."/>
            <person name="Barry K."/>
            <person name="Glavina del Rio T."/>
            <person name="Dalin E."/>
            <person name="Tice H."/>
            <person name="Pitluck S."/>
            <person name="Saunders E."/>
            <person name="Brettin T."/>
            <person name="Bruce D."/>
            <person name="Detter J.C."/>
            <person name="Han C."/>
            <person name="Schmutz J."/>
            <person name="Larimer F."/>
            <person name="Land M."/>
            <person name="Hauser L."/>
            <person name="Kyrpides N."/>
            <person name="Ivanova N."/>
            <person name="Biddle J.F."/>
            <person name="Zhang Z."/>
            <person name="Fitz-Gibbon S.T."/>
            <person name="Lowe T.M."/>
            <person name="Saltikov C."/>
            <person name="House C.H."/>
            <person name="Richardson P."/>
        </authorList>
    </citation>
    <scope>NUCLEOTIDE SEQUENCE [LARGE SCALE GENOMIC DNA]</scope>
    <source>
        <strain evidence="3">ATCC 700844 / DSM 13496 / JCM 10307 / IC-167</strain>
    </source>
</reference>
<evidence type="ECO:0000313" key="2">
    <source>
        <dbReference type="EMBL" id="ABW02200.1"/>
    </source>
</evidence>
<dbReference type="SUPFAM" id="SSF56281">
    <property type="entry name" value="Metallo-hydrolase/oxidoreductase"/>
    <property type="match status" value="1"/>
</dbReference>
<organism evidence="2 3">
    <name type="scientific">Caldivirga maquilingensis (strain ATCC 700844 / DSM 13496 / JCM 10307 / IC-167)</name>
    <dbReference type="NCBI Taxonomy" id="397948"/>
    <lineage>
        <taxon>Archaea</taxon>
        <taxon>Thermoproteota</taxon>
        <taxon>Thermoprotei</taxon>
        <taxon>Thermoproteales</taxon>
        <taxon>Thermoproteaceae</taxon>
        <taxon>Caldivirga</taxon>
    </lineage>
</organism>
<dbReference type="InterPro" id="IPR001279">
    <property type="entry name" value="Metallo-B-lactamas"/>
</dbReference>
<keyword evidence="3" id="KW-1185">Reference proteome</keyword>
<dbReference type="EMBL" id="CP000852">
    <property type="protein sequence ID" value="ABW02200.1"/>
    <property type="molecule type" value="Genomic_DNA"/>
</dbReference>
<dbReference type="PANTHER" id="PTHR42951:SF17">
    <property type="entry name" value="METALLO-BETA-LACTAMASE DOMAIN-CONTAINING PROTEIN"/>
    <property type="match status" value="1"/>
</dbReference>
<feature type="domain" description="Metallo-beta-lactamase" evidence="1">
    <location>
        <begin position="9"/>
        <end position="185"/>
    </location>
</feature>
<accession>A8M8Y1</accession>
<dbReference type="STRING" id="397948.Cmaq_1374"/>
<protein>
    <submittedName>
        <fullName evidence="2">Beta-lactamase domain protein</fullName>
    </submittedName>
</protein>
<dbReference type="HOGENOM" id="CLU_030571_2_4_2"/>
<sequence>MDVYVIRGMSNSYLTSNGLLIDAGVRVRDVLRISREQGVEVRYLLITHYHIDHIRYAWDIVKQFHCSVVASVADARVIEGEEKPRAAGFLQLLVSRLFRFRPVKVNLKVNDGDVIEGYEAIYAPGHTPGSTAYFKDGVLFSGDAIVEREGKPVLPPRGFTVNMSEAMKSFSKLMSLKPKVIYPGHGKPIVVG</sequence>
<dbReference type="InterPro" id="IPR050855">
    <property type="entry name" value="NDM-1-like"/>
</dbReference>
<dbReference type="eggNOG" id="arCOG00504">
    <property type="taxonomic scope" value="Archaea"/>
</dbReference>
<gene>
    <name evidence="2" type="ordered locus">Cmaq_1374</name>
</gene>
<name>A8M8Y1_CALMQ</name>
<dbReference type="Proteomes" id="UP000001137">
    <property type="component" value="Chromosome"/>
</dbReference>
<dbReference type="CDD" id="cd07721">
    <property type="entry name" value="yflN-like_MBL-fold"/>
    <property type="match status" value="1"/>
</dbReference>
<dbReference type="AlphaFoldDB" id="A8M8Y1"/>
<proteinExistence type="predicted"/>
<dbReference type="Gene3D" id="3.60.15.10">
    <property type="entry name" value="Ribonuclease Z/Hydroxyacylglutathione hydrolase-like"/>
    <property type="match status" value="1"/>
</dbReference>
<evidence type="ECO:0000259" key="1">
    <source>
        <dbReference type="SMART" id="SM00849"/>
    </source>
</evidence>
<dbReference type="Pfam" id="PF00753">
    <property type="entry name" value="Lactamase_B"/>
    <property type="match status" value="1"/>
</dbReference>
<dbReference type="KEGG" id="cma:Cmaq_1374"/>
<dbReference type="RefSeq" id="WP_012186419.1">
    <property type="nucleotide sequence ID" value="NC_009954.1"/>
</dbReference>
<dbReference type="PANTHER" id="PTHR42951">
    <property type="entry name" value="METALLO-BETA-LACTAMASE DOMAIN-CONTAINING"/>
    <property type="match status" value="1"/>
</dbReference>
<dbReference type="InterPro" id="IPR036866">
    <property type="entry name" value="RibonucZ/Hydroxyglut_hydro"/>
</dbReference>
<dbReference type="GeneID" id="5709869"/>